<evidence type="ECO:0000259" key="2">
    <source>
        <dbReference type="Pfam" id="PF20710"/>
    </source>
</evidence>
<dbReference type="AlphaFoldDB" id="A0AAD2JNU1"/>
<feature type="compositionally biased region" description="Basic and acidic residues" evidence="1">
    <location>
        <begin position="218"/>
        <end position="227"/>
    </location>
</feature>
<proteinExistence type="predicted"/>
<evidence type="ECO:0000313" key="4">
    <source>
        <dbReference type="Proteomes" id="UP001295423"/>
    </source>
</evidence>
<dbReference type="Pfam" id="PF20710">
    <property type="entry name" value="DUF6824"/>
    <property type="match status" value="1"/>
</dbReference>
<feature type="region of interest" description="Disordered" evidence="1">
    <location>
        <begin position="165"/>
        <end position="234"/>
    </location>
</feature>
<sequence length="270" mass="29955">MNSTPSFAINIWKPRVRESNTELPEGFVPLPYTVHIGRGRVCSEATGNRRLKVIVDSFLQDYQKAKTKIEKSVIVSKIVDIVYDACGSAGAFVKYQGGKWLEVGDYAAREKVGSMLRDALSEKYRSSSKAKLARRKQVKKQVYQAAESNVINAILSFKHEEESTASPTFTDKKTAEKAKEPSSKKQGPKSALSSSSSFSWSPTKTHLPTPSGLPVLRPDLKQDKDSTPKPTEFSFLSNTAPISRSIFDDTSYHGPSAAAEFQQQDWHFTL</sequence>
<gene>
    <name evidence="3" type="ORF">CYCCA115_LOCUS22857</name>
</gene>
<evidence type="ECO:0000256" key="1">
    <source>
        <dbReference type="SAM" id="MobiDB-lite"/>
    </source>
</evidence>
<feature type="compositionally biased region" description="Low complexity" evidence="1">
    <location>
        <begin position="190"/>
        <end position="201"/>
    </location>
</feature>
<comment type="caution">
    <text evidence="3">The sequence shown here is derived from an EMBL/GenBank/DDBJ whole genome shotgun (WGS) entry which is preliminary data.</text>
</comment>
<feature type="domain" description="DUF6824" evidence="2">
    <location>
        <begin position="34"/>
        <end position="118"/>
    </location>
</feature>
<keyword evidence="4" id="KW-1185">Reference proteome</keyword>
<reference evidence="3" key="1">
    <citation type="submission" date="2023-08" db="EMBL/GenBank/DDBJ databases">
        <authorList>
            <person name="Audoor S."/>
            <person name="Bilcke G."/>
        </authorList>
    </citation>
    <scope>NUCLEOTIDE SEQUENCE</scope>
</reference>
<dbReference type="Proteomes" id="UP001295423">
    <property type="component" value="Unassembled WGS sequence"/>
</dbReference>
<accession>A0AAD2JNU1</accession>
<evidence type="ECO:0000313" key="3">
    <source>
        <dbReference type="EMBL" id="CAJ1967618.1"/>
    </source>
</evidence>
<dbReference type="EMBL" id="CAKOGP040002336">
    <property type="protein sequence ID" value="CAJ1967618.1"/>
    <property type="molecule type" value="Genomic_DNA"/>
</dbReference>
<name>A0AAD2JNU1_9STRA</name>
<dbReference type="InterPro" id="IPR049227">
    <property type="entry name" value="DUF6824"/>
</dbReference>
<feature type="compositionally biased region" description="Basic and acidic residues" evidence="1">
    <location>
        <begin position="170"/>
        <end position="183"/>
    </location>
</feature>
<organism evidence="3 4">
    <name type="scientific">Cylindrotheca closterium</name>
    <dbReference type="NCBI Taxonomy" id="2856"/>
    <lineage>
        <taxon>Eukaryota</taxon>
        <taxon>Sar</taxon>
        <taxon>Stramenopiles</taxon>
        <taxon>Ochrophyta</taxon>
        <taxon>Bacillariophyta</taxon>
        <taxon>Bacillariophyceae</taxon>
        <taxon>Bacillariophycidae</taxon>
        <taxon>Bacillariales</taxon>
        <taxon>Bacillariaceae</taxon>
        <taxon>Cylindrotheca</taxon>
    </lineage>
</organism>
<protein>
    <recommendedName>
        <fullName evidence="2">DUF6824 domain-containing protein</fullName>
    </recommendedName>
</protein>